<feature type="coiled-coil region" evidence="8">
    <location>
        <begin position="1724"/>
        <end position="1754"/>
    </location>
</feature>
<evidence type="ECO:0000256" key="6">
    <source>
        <dbReference type="ARBA" id="ARBA00023136"/>
    </source>
</evidence>
<dbReference type="GO" id="GO:0005886">
    <property type="term" value="C:plasma membrane"/>
    <property type="evidence" value="ECO:0007669"/>
    <property type="project" value="TreeGrafter"/>
</dbReference>
<proteinExistence type="predicted"/>
<keyword evidence="2" id="KW-0813">Transport</keyword>
<organism evidence="14 15">
    <name type="scientific">Hemibagrus guttatus</name>
    <dbReference type="NCBI Taxonomy" id="175788"/>
    <lineage>
        <taxon>Eukaryota</taxon>
        <taxon>Metazoa</taxon>
        <taxon>Chordata</taxon>
        <taxon>Craniata</taxon>
        <taxon>Vertebrata</taxon>
        <taxon>Euteleostomi</taxon>
        <taxon>Actinopterygii</taxon>
        <taxon>Neopterygii</taxon>
        <taxon>Teleostei</taxon>
        <taxon>Ostariophysi</taxon>
        <taxon>Siluriformes</taxon>
        <taxon>Bagridae</taxon>
        <taxon>Hemibagrus</taxon>
    </lineage>
</organism>
<feature type="transmembrane region" description="Helical" evidence="10">
    <location>
        <begin position="901"/>
        <end position="919"/>
    </location>
</feature>
<feature type="region of interest" description="Disordered" evidence="9">
    <location>
        <begin position="1"/>
        <end position="27"/>
    </location>
</feature>
<evidence type="ECO:0000256" key="10">
    <source>
        <dbReference type="SAM" id="Phobius"/>
    </source>
</evidence>
<protein>
    <recommendedName>
        <fullName evidence="16">Transient receptor potential cation channel subfamily M member 4</fullName>
    </recommendedName>
</protein>
<comment type="caution">
    <text evidence="14">The sequence shown here is derived from an EMBL/GenBank/DDBJ whole genome shotgun (WGS) entry which is preliminary data.</text>
</comment>
<dbReference type="Proteomes" id="UP001274896">
    <property type="component" value="Unassembled WGS sequence"/>
</dbReference>
<keyword evidence="15" id="KW-1185">Reference proteome</keyword>
<dbReference type="Pfam" id="PF18139">
    <property type="entry name" value="LSDAT_euk"/>
    <property type="match status" value="1"/>
</dbReference>
<keyword evidence="3 10" id="KW-0812">Transmembrane</keyword>
<evidence type="ECO:0000256" key="4">
    <source>
        <dbReference type="ARBA" id="ARBA00022989"/>
    </source>
</evidence>
<evidence type="ECO:0000313" key="14">
    <source>
        <dbReference type="EMBL" id="KAK3520645.1"/>
    </source>
</evidence>
<evidence type="ECO:0000256" key="7">
    <source>
        <dbReference type="ARBA" id="ARBA00023303"/>
    </source>
</evidence>
<evidence type="ECO:0000256" key="3">
    <source>
        <dbReference type="ARBA" id="ARBA00022692"/>
    </source>
</evidence>
<dbReference type="Pfam" id="PF25508">
    <property type="entry name" value="TRPM2"/>
    <property type="match status" value="1"/>
</dbReference>
<feature type="region of interest" description="Disordered" evidence="9">
    <location>
        <begin position="764"/>
        <end position="785"/>
    </location>
</feature>
<feature type="domain" description="TRPM-like" evidence="13">
    <location>
        <begin position="421"/>
        <end position="693"/>
    </location>
</feature>
<dbReference type="InterPro" id="IPR041491">
    <property type="entry name" value="TRPM_SLOG"/>
</dbReference>
<reference evidence="14" key="1">
    <citation type="submission" date="2023-06" db="EMBL/GenBank/DDBJ databases">
        <title>Male Hemibagrus guttatus genome.</title>
        <authorList>
            <person name="Bian C."/>
        </authorList>
    </citation>
    <scope>NUCLEOTIDE SEQUENCE</scope>
    <source>
        <strain evidence="14">Male_cb2023</strain>
        <tissue evidence="14">Muscle</tissue>
    </source>
</reference>
<feature type="transmembrane region" description="Helical" evidence="10">
    <location>
        <begin position="1052"/>
        <end position="1079"/>
    </location>
</feature>
<evidence type="ECO:0000256" key="1">
    <source>
        <dbReference type="ARBA" id="ARBA00004141"/>
    </source>
</evidence>
<evidence type="ECO:0000259" key="12">
    <source>
        <dbReference type="Pfam" id="PF18139"/>
    </source>
</evidence>
<keyword evidence="7" id="KW-0407">Ion channel</keyword>
<feature type="domain" description="TRPM SLOG" evidence="12">
    <location>
        <begin position="96"/>
        <end position="349"/>
    </location>
</feature>
<dbReference type="InterPro" id="IPR005821">
    <property type="entry name" value="Ion_trans_dom"/>
</dbReference>
<feature type="compositionally biased region" description="Basic and acidic residues" evidence="9">
    <location>
        <begin position="764"/>
        <end position="775"/>
    </location>
</feature>
<dbReference type="GO" id="GO:0099604">
    <property type="term" value="F:ligand-gated calcium channel activity"/>
    <property type="evidence" value="ECO:0007669"/>
    <property type="project" value="TreeGrafter"/>
</dbReference>
<comment type="subcellular location">
    <subcellularLocation>
        <location evidence="1">Membrane</location>
        <topology evidence="1">Multi-pass membrane protein</topology>
    </subcellularLocation>
</comment>
<name>A0AAE0QHH3_9TELE</name>
<evidence type="ECO:0000259" key="13">
    <source>
        <dbReference type="Pfam" id="PF25508"/>
    </source>
</evidence>
<evidence type="ECO:0000256" key="5">
    <source>
        <dbReference type="ARBA" id="ARBA00023065"/>
    </source>
</evidence>
<dbReference type="GO" id="GO:0005227">
    <property type="term" value="F:calcium-activated cation channel activity"/>
    <property type="evidence" value="ECO:0007669"/>
    <property type="project" value="TreeGrafter"/>
</dbReference>
<dbReference type="EMBL" id="JAUCMX010000016">
    <property type="protein sequence ID" value="KAK3520645.1"/>
    <property type="molecule type" value="Genomic_DNA"/>
</dbReference>
<dbReference type="PANTHER" id="PTHR13800:SF6">
    <property type="entry name" value="TRANSIENT RECEPTOR POTENTIAL CATION CHANNEL SUBFAMILY M MEMBER 4"/>
    <property type="match status" value="1"/>
</dbReference>
<dbReference type="InterPro" id="IPR057366">
    <property type="entry name" value="TRPM-like"/>
</dbReference>
<feature type="domain" description="Ion transport" evidence="11">
    <location>
        <begin position="837"/>
        <end position="1088"/>
    </location>
</feature>
<evidence type="ECO:0008006" key="16">
    <source>
        <dbReference type="Google" id="ProtNLM"/>
    </source>
</evidence>
<keyword evidence="4 10" id="KW-1133">Transmembrane helix</keyword>
<feature type="transmembrane region" description="Helical" evidence="10">
    <location>
        <begin position="822"/>
        <end position="849"/>
    </location>
</feature>
<gene>
    <name evidence="14" type="ORF">QTP70_029637</name>
</gene>
<sequence>MNPTDRDNEVVRRDWSGHGDRDQILDPEGDKEESVYDFLWRTPAAVMAISVSVGVLMVFRVSVATGDYFGSAIVTQWDSSKHTSCVCPATLPRSVVYALLTQHWGLPAPNLVGVHGGRTPGPGEGQELGTRCGETGAGARAPQSTGAWIVTGGLREGVGRCVGEAVRDHGTAAAVQSKVVALGVAPLGTSERPAKTVNAEGSFPARYYVQNTSQDSCYLDSNYRAFLLVDDGSTDRRGGEMNFITNLEKFISHQRTGIWGSGSIEIPVLCMLISGDASVLKRMDMSLKKSTPWLVLNGSGPAADMITELLSDLSLAASPVDEEDGDVSNSDLREKVREIIKRYFPSEKSLEKMVDRCLSIYHKRSLITVFHGDQDSPDDFETVILRALVRASKQVNSNSSEYTEELKLAVAWNRVDIAKSELFNGDIQWKYDDLEDSMTDALVNDKPQFVRLFTENGLNIIEYLTYARLESLYQSLSSSTLAYTLLQSWLRERQHMAFSSPDSPNENCKDLKSPVTGPSSARGLCLLEVSRLLREILGDMCQPFYYKVLGLEPRASTRRATKHVNKILQGDCAYRLQPVAFPWCSLFIWSILQNRSEMSLFFWEMSGESVMSALSACKILRELSKLENETETQLSMKELAQRFENLAHDMFSACYQSNETRSLTLLIRMSPFWGGATCLQMATVADARLFFSHDGVQTLLAQIWWGDMHSRTEVWKLIMTFFLPPLIYTNFITFREHQDIHAEGLERSQPVAFSMADITEHMEDDSKMEDNRDGENAGPVGSLTDITQPEDLEEHTVLTTDYKGKEASVHKHPYIIHRWRQFWFAPVTSFLGNVLMYFLFLILFAYILLVEFKPPPPDGPAHIEYLLYFWVFTLVCEEIRQSFVSGSGSFSKSMRLYIQDMWNKCDLTAILLFILGLICRMFEWSYEFGRSVLCVDFMVFTLRLIHIFAVNKHLGPKIIIVGKMVKDVFFFLFFLGVWLLAYGVANQALIYAYDPRPYWVIRRVFYRPYLHIFGQIPLDEIDAHKRIQKVCTNNVTMIQQGAEPCPQSEANWLVLILLSIYLLVTNILLLNLLIAMFSYTFSKVQEHSDVHWKFQRYNLILEYHSRPCLAPPFIILSHLRLFIKRTIRKVPSVKIKHFNIVRSLKALEIEIVKLQRLEATGDRGHIEALKSKKAKMNDLLDITAQGALVRSRFKSAAEMDAPSKFFFSLEQKNGQKRFIHAVRTESGDLLSESTEIHKQTVSFYSKLYSSEWSGAQVVEDSFLVGLPKLSERAARELDRELSLEELHEALQRMENGQASGLPAEFYKAFWAVIGQDVLDVLRDSIRRGELPLSCRRAVLTLLPKKGDLIGMPDRSIFNNVYLIRDILDVSRLLGLKTGLIFLDQEKAFDRVEHEYLWTVLEAFGFNPGFVAMIRVLYCEIESILSSAKVNWTKSEAILVGEWGGGQPTLPGGLAWKRGGFKYLGVYLGTNEFLNKKPGRFCRAREGQTEQVEAAGPEDVLQGANAGYQQPRRVVPLAQAGMRGSAAEPAAKMLDISGLPMFYCGIFKIWNVFKKQNKVYRRVHWLLEEPLVYGGRLDISGVTVSALSRTLVSSGIVTLRELVNVAGSDLSRAEDLAARMGLWSLRVVNQLLHRWRSALTSEEQVQLMDYQHTETGPAEDEPFPRLNIAPDLDREKLFFMLLFTAPVLDIKGRQASRLETWETVQKENLLSTQSKKLRDSDTERLRRTSAKVDNMLKQMAEIRDQDRRLRALESELEYCSHSLSWIMEELEQSDLIKHTRRAPLHRERIVVVVVVVVVLKERIVVVVRERIVAVVVVRERIVAVVVLKERIVVVLRERIVVMVVLKERIVVVVVVVKERIVVVVRERIVAVVVVRERIVAVVVVVVRERIVVMVVLRERIVVMVVLKERIVVVVVVKERKVVVVRERIVAVVVVRESSGGDGGVVVVRERIVVVVEVRERLVVVVVLGERIVVVVVVVRERIVVVVKVRERIVVVRERIVVVVVLRERIVVMVVVVVRERIVVVVVLRERIVVMVVLKERIVVVVRERIVVVVERIVVVVVVVVVVRERIVAVVVVRERIVAVVVVRERIVAVVVVRERIVVVVVVKRENSGGVKRENSGDGGVKERIVVVVVVVKERIVVVVRERIVAVVVVRERIVVVVVVVRERIVVMVVLRERIVVMVVLKERIVVVVVVKERKVVVVRERIVAVVVVRERIVVVVVVLGERIVVVVVRERIVVVVRERIVVVVEVRERLVVVVVVVGERIVVVVVVVRERIVVVVKVRERIVVVRERIVVVVVLRERIVVMVVVVVVRERIVVVVVLRERIVVMVVLKERIVVVVGWERE</sequence>
<evidence type="ECO:0000313" key="15">
    <source>
        <dbReference type="Proteomes" id="UP001274896"/>
    </source>
</evidence>
<accession>A0AAE0QHH3</accession>
<feature type="transmembrane region" description="Helical" evidence="10">
    <location>
        <begin position="969"/>
        <end position="993"/>
    </location>
</feature>
<feature type="compositionally biased region" description="Basic and acidic residues" evidence="9">
    <location>
        <begin position="1"/>
        <end position="24"/>
    </location>
</feature>
<keyword evidence="8" id="KW-0175">Coiled coil</keyword>
<keyword evidence="5" id="KW-0406">Ion transport</keyword>
<evidence type="ECO:0000256" key="2">
    <source>
        <dbReference type="ARBA" id="ARBA00022448"/>
    </source>
</evidence>
<keyword evidence="6 10" id="KW-0472">Membrane</keyword>
<evidence type="ECO:0000256" key="8">
    <source>
        <dbReference type="SAM" id="Coils"/>
    </source>
</evidence>
<evidence type="ECO:0000256" key="9">
    <source>
        <dbReference type="SAM" id="MobiDB-lite"/>
    </source>
</evidence>
<dbReference type="PANTHER" id="PTHR13800">
    <property type="entry name" value="TRANSIENT RECEPTOR POTENTIAL CATION CHANNEL, SUBFAMILY M, MEMBER 6"/>
    <property type="match status" value="1"/>
</dbReference>
<feature type="transmembrane region" description="Helical" evidence="10">
    <location>
        <begin position="931"/>
        <end position="949"/>
    </location>
</feature>
<dbReference type="InterPro" id="IPR050927">
    <property type="entry name" value="TRPM"/>
</dbReference>
<evidence type="ECO:0000259" key="11">
    <source>
        <dbReference type="Pfam" id="PF00520"/>
    </source>
</evidence>
<dbReference type="Pfam" id="PF00520">
    <property type="entry name" value="Ion_trans"/>
    <property type="match status" value="1"/>
</dbReference>